<accession>A0AAJ0FJ26</accession>
<feature type="transmembrane region" description="Helical" evidence="7">
    <location>
        <begin position="323"/>
        <end position="343"/>
    </location>
</feature>
<dbReference type="GO" id="GO:0022857">
    <property type="term" value="F:transmembrane transporter activity"/>
    <property type="evidence" value="ECO:0007669"/>
    <property type="project" value="InterPro"/>
</dbReference>
<keyword evidence="2" id="KW-0813">Transport</keyword>
<dbReference type="Pfam" id="PF07690">
    <property type="entry name" value="MFS_1"/>
    <property type="match status" value="1"/>
</dbReference>
<evidence type="ECO:0000256" key="1">
    <source>
        <dbReference type="ARBA" id="ARBA00004141"/>
    </source>
</evidence>
<dbReference type="PROSITE" id="PS50850">
    <property type="entry name" value="MFS"/>
    <property type="match status" value="1"/>
</dbReference>
<evidence type="ECO:0000256" key="4">
    <source>
        <dbReference type="ARBA" id="ARBA00022989"/>
    </source>
</evidence>
<comment type="subcellular location">
    <subcellularLocation>
        <location evidence="1">Membrane</location>
        <topology evidence="1">Multi-pass membrane protein</topology>
    </subcellularLocation>
</comment>
<feature type="region of interest" description="Disordered" evidence="6">
    <location>
        <begin position="1"/>
        <end position="20"/>
    </location>
</feature>
<evidence type="ECO:0000256" key="7">
    <source>
        <dbReference type="SAM" id="Phobius"/>
    </source>
</evidence>
<evidence type="ECO:0000256" key="3">
    <source>
        <dbReference type="ARBA" id="ARBA00022692"/>
    </source>
</evidence>
<evidence type="ECO:0000313" key="10">
    <source>
        <dbReference type="Proteomes" id="UP001244011"/>
    </source>
</evidence>
<dbReference type="Proteomes" id="UP001244011">
    <property type="component" value="Unassembled WGS sequence"/>
</dbReference>
<feature type="transmembrane region" description="Helical" evidence="7">
    <location>
        <begin position="162"/>
        <end position="180"/>
    </location>
</feature>
<keyword evidence="10" id="KW-1185">Reference proteome</keyword>
<feature type="transmembrane region" description="Helical" evidence="7">
    <location>
        <begin position="415"/>
        <end position="436"/>
    </location>
</feature>
<dbReference type="InterPro" id="IPR036259">
    <property type="entry name" value="MFS_trans_sf"/>
</dbReference>
<dbReference type="Gene3D" id="1.20.1250.20">
    <property type="entry name" value="MFS general substrate transporter like domains"/>
    <property type="match status" value="2"/>
</dbReference>
<gene>
    <name evidence="9" type="ORF">QBC33DRAFT_596145</name>
</gene>
<evidence type="ECO:0000256" key="5">
    <source>
        <dbReference type="ARBA" id="ARBA00023136"/>
    </source>
</evidence>
<feature type="transmembrane region" description="Helical" evidence="7">
    <location>
        <begin position="481"/>
        <end position="505"/>
    </location>
</feature>
<dbReference type="PANTHER" id="PTHR43791">
    <property type="entry name" value="PERMEASE-RELATED"/>
    <property type="match status" value="1"/>
</dbReference>
<feature type="transmembrane region" description="Helical" evidence="7">
    <location>
        <begin position="363"/>
        <end position="381"/>
    </location>
</feature>
<dbReference type="AlphaFoldDB" id="A0AAJ0FJ26"/>
<dbReference type="RefSeq" id="XP_060280132.1">
    <property type="nucleotide sequence ID" value="XM_060431864.1"/>
</dbReference>
<evidence type="ECO:0000259" key="8">
    <source>
        <dbReference type="PROSITE" id="PS50850"/>
    </source>
</evidence>
<keyword evidence="5 7" id="KW-0472">Membrane</keyword>
<feature type="transmembrane region" description="Helical" evidence="7">
    <location>
        <begin position="448"/>
        <end position="469"/>
    </location>
</feature>
<feature type="transmembrane region" description="Helical" evidence="7">
    <location>
        <begin position="253"/>
        <end position="275"/>
    </location>
</feature>
<feature type="transmembrane region" description="Helical" evidence="7">
    <location>
        <begin position="186"/>
        <end position="209"/>
    </location>
</feature>
<keyword evidence="4 7" id="KW-1133">Transmembrane helix</keyword>
<dbReference type="GO" id="GO:0016020">
    <property type="term" value="C:membrane"/>
    <property type="evidence" value="ECO:0007669"/>
    <property type="project" value="UniProtKB-SubCell"/>
</dbReference>
<evidence type="ECO:0000256" key="6">
    <source>
        <dbReference type="SAM" id="MobiDB-lite"/>
    </source>
</evidence>
<name>A0AAJ0FJ26_9PEZI</name>
<feature type="transmembrane region" description="Helical" evidence="7">
    <location>
        <begin position="221"/>
        <end position="241"/>
    </location>
</feature>
<dbReference type="InterPro" id="IPR020846">
    <property type="entry name" value="MFS_dom"/>
</dbReference>
<dbReference type="SUPFAM" id="SSF103473">
    <property type="entry name" value="MFS general substrate transporter"/>
    <property type="match status" value="1"/>
</dbReference>
<dbReference type="PANTHER" id="PTHR43791:SF36">
    <property type="entry name" value="TRANSPORTER, PUTATIVE (AFU_ORTHOLOGUE AFUA_6G08340)-RELATED"/>
    <property type="match status" value="1"/>
</dbReference>
<protein>
    <submittedName>
        <fullName evidence="9">Pantothenate transporter</fullName>
    </submittedName>
</protein>
<sequence length="541" mass="60026">MSSSSISPSAEAVPQPTGEKTELTAIASPVREKYVGADHLHLVPRTEVLPEYDDSQSQITGYDPTLMRARATLTSDEEKKLIRRIDWHLLPLLAVMYMVKTIDASNVSNARIMDRGTPRNIMTELHMTPDQYNWVATAYYVPYIIAETPSNLLVKYLRPSVWQARIMISWGLVLCCHAALTNAGGLYVVRAFLGLFEAGLWPGILLQLCYWYRPDELAPRIVIVTLLGNFSSVVSGVLAFAFDGVYAKGLSGWKWLILTEGVFTILLGIAVYFFLPDFPTTVSWMSDKEKAFIEARLPINAPRSAEKDFDLKEFITTLKNKELWLFLLCWAFYTVGTTGLQFYQPTVIANLGFTTMAKAQLLNIPPAIFSMALTIAFGIFADTGRIPQPAIPLGFMIVIEACYVVLYTFPNTGGVYAATIIAGGFSTAWYTMMWPWRVQTTEGATGSAFAIAFANSYGQIGGAIGPHLFDSKFAPRYTTSFGIAMGLVGAAIVMNVITWTVTYRVDVDTRRLKRARIAAAKRDEAVLDDVDIHAKEKAREV</sequence>
<proteinExistence type="predicted"/>
<keyword evidence="3 7" id="KW-0812">Transmembrane</keyword>
<feature type="transmembrane region" description="Helical" evidence="7">
    <location>
        <begin position="390"/>
        <end position="409"/>
    </location>
</feature>
<organism evidence="9 10">
    <name type="scientific">Phialemonium atrogriseum</name>
    <dbReference type="NCBI Taxonomy" id="1093897"/>
    <lineage>
        <taxon>Eukaryota</taxon>
        <taxon>Fungi</taxon>
        <taxon>Dikarya</taxon>
        <taxon>Ascomycota</taxon>
        <taxon>Pezizomycotina</taxon>
        <taxon>Sordariomycetes</taxon>
        <taxon>Sordariomycetidae</taxon>
        <taxon>Cephalothecales</taxon>
        <taxon>Cephalothecaceae</taxon>
        <taxon>Phialemonium</taxon>
    </lineage>
</organism>
<dbReference type="EMBL" id="MU839023">
    <property type="protein sequence ID" value="KAK1763919.1"/>
    <property type="molecule type" value="Genomic_DNA"/>
</dbReference>
<dbReference type="InterPro" id="IPR011701">
    <property type="entry name" value="MFS"/>
</dbReference>
<comment type="caution">
    <text evidence="9">The sequence shown here is derived from an EMBL/GenBank/DDBJ whole genome shotgun (WGS) entry which is preliminary data.</text>
</comment>
<evidence type="ECO:0000256" key="2">
    <source>
        <dbReference type="ARBA" id="ARBA00022448"/>
    </source>
</evidence>
<evidence type="ECO:0000313" key="9">
    <source>
        <dbReference type="EMBL" id="KAK1763919.1"/>
    </source>
</evidence>
<reference evidence="9" key="1">
    <citation type="submission" date="2023-06" db="EMBL/GenBank/DDBJ databases">
        <title>Genome-scale phylogeny and comparative genomics of the fungal order Sordariales.</title>
        <authorList>
            <consortium name="Lawrence Berkeley National Laboratory"/>
            <person name="Hensen N."/>
            <person name="Bonometti L."/>
            <person name="Westerberg I."/>
            <person name="Brannstrom I.O."/>
            <person name="Guillou S."/>
            <person name="Cros-Aarteil S."/>
            <person name="Calhoun S."/>
            <person name="Haridas S."/>
            <person name="Kuo A."/>
            <person name="Mondo S."/>
            <person name="Pangilinan J."/>
            <person name="Riley R."/>
            <person name="Labutti K."/>
            <person name="Andreopoulos B."/>
            <person name="Lipzen A."/>
            <person name="Chen C."/>
            <person name="Yanf M."/>
            <person name="Daum C."/>
            <person name="Ng V."/>
            <person name="Clum A."/>
            <person name="Steindorff A."/>
            <person name="Ohm R."/>
            <person name="Martin F."/>
            <person name="Silar P."/>
            <person name="Natvig D."/>
            <person name="Lalanne C."/>
            <person name="Gautier V."/>
            <person name="Ament-Velasquez S.L."/>
            <person name="Kruys A."/>
            <person name="Hutchinson M.I."/>
            <person name="Powell A.J."/>
            <person name="Barry K."/>
            <person name="Miller A.N."/>
            <person name="Grigoriev I.V."/>
            <person name="Debuchy R."/>
            <person name="Gladieux P."/>
            <person name="Thoren M.H."/>
            <person name="Johannesson H."/>
        </authorList>
    </citation>
    <scope>NUCLEOTIDE SEQUENCE</scope>
    <source>
        <strain evidence="9">8032-3</strain>
    </source>
</reference>
<feature type="domain" description="Major facilitator superfamily (MFS) profile" evidence="8">
    <location>
        <begin position="89"/>
        <end position="506"/>
    </location>
</feature>
<dbReference type="GeneID" id="85315051"/>